<evidence type="ECO:0000256" key="10">
    <source>
        <dbReference type="ARBA" id="ARBA00023125"/>
    </source>
</evidence>
<dbReference type="InterPro" id="IPR016032">
    <property type="entry name" value="Sig_transdc_resp-reg_C-effctor"/>
</dbReference>
<keyword evidence="5 16" id="KW-0597">Phosphoprotein</keyword>
<evidence type="ECO:0000313" key="18">
    <source>
        <dbReference type="EMBL" id="CUP58970.1"/>
    </source>
</evidence>
<reference evidence="20 23" key="4">
    <citation type="submission" date="2018-08" db="EMBL/GenBank/DDBJ databases">
        <title>A genome reference for cultivated species of the human gut microbiota.</title>
        <authorList>
            <person name="Zou Y."/>
            <person name="Xue W."/>
            <person name="Luo G."/>
        </authorList>
    </citation>
    <scope>NUCLEOTIDE SEQUENCE [LARGE SCALE GENOMIC DNA]</scope>
    <source>
        <strain evidence="20 23">TF05-12AC</strain>
    </source>
</reference>
<dbReference type="GO" id="GO:0005509">
    <property type="term" value="F:calcium ion binding"/>
    <property type="evidence" value="ECO:0007669"/>
    <property type="project" value="UniProtKB-UniRule"/>
</dbReference>
<keyword evidence="12 14" id="KW-0804">Transcription</keyword>
<dbReference type="OrthoDB" id="9793299at2"/>
<proteinExistence type="predicted"/>
<dbReference type="PANTHER" id="PTHR44591:SF3">
    <property type="entry name" value="RESPONSE REGULATORY DOMAIN-CONTAINING PROTEIN"/>
    <property type="match status" value="1"/>
</dbReference>
<dbReference type="InterPro" id="IPR012052">
    <property type="entry name" value="Spore_0_A"/>
</dbReference>
<dbReference type="PROSITE" id="PS50110">
    <property type="entry name" value="RESPONSE_REGULATORY"/>
    <property type="match status" value="1"/>
</dbReference>
<dbReference type="GO" id="GO:0000160">
    <property type="term" value="P:phosphorelay signal transduction system"/>
    <property type="evidence" value="ECO:0007669"/>
    <property type="project" value="UniProtKB-UniRule"/>
</dbReference>
<evidence type="ECO:0000313" key="20">
    <source>
        <dbReference type="EMBL" id="RGE69949.1"/>
    </source>
</evidence>
<evidence type="ECO:0000256" key="3">
    <source>
        <dbReference type="ARBA" id="ARBA00022490"/>
    </source>
</evidence>
<evidence type="ECO:0000256" key="9">
    <source>
        <dbReference type="ARBA" id="ARBA00023015"/>
    </source>
</evidence>
<evidence type="ECO:0000313" key="19">
    <source>
        <dbReference type="EMBL" id="OUP71101.1"/>
    </source>
</evidence>
<dbReference type="Gene3D" id="3.40.50.2300">
    <property type="match status" value="1"/>
</dbReference>
<evidence type="ECO:0000256" key="4">
    <source>
        <dbReference type="ARBA" id="ARBA00022491"/>
    </source>
</evidence>
<keyword evidence="9 14" id="KW-0805">Transcription regulation</keyword>
<gene>
    <name evidence="18" type="primary">spo0A</name>
    <name evidence="19" type="ORF">B5F11_03285</name>
    <name evidence="20" type="ORF">DXC40_02495</name>
    <name evidence="18" type="ORF">ERS852551_01283</name>
</gene>
<dbReference type="Pfam" id="PF00072">
    <property type="entry name" value="Response_reg"/>
    <property type="match status" value="1"/>
</dbReference>
<dbReference type="PIRSF" id="PIRSF002937">
    <property type="entry name" value="Res_reg_Spo0A"/>
    <property type="match status" value="1"/>
</dbReference>
<dbReference type="PANTHER" id="PTHR44591">
    <property type="entry name" value="STRESS RESPONSE REGULATOR PROTEIN 1"/>
    <property type="match status" value="1"/>
</dbReference>
<dbReference type="GeneID" id="72465284"/>
<evidence type="ECO:0000313" key="23">
    <source>
        <dbReference type="Proteomes" id="UP000260828"/>
    </source>
</evidence>
<dbReference type="GO" id="GO:0005737">
    <property type="term" value="C:cytoplasm"/>
    <property type="evidence" value="ECO:0007669"/>
    <property type="project" value="UniProtKB-SubCell"/>
</dbReference>
<evidence type="ECO:0000256" key="1">
    <source>
        <dbReference type="ARBA" id="ARBA00004496"/>
    </source>
</evidence>
<dbReference type="SUPFAM" id="SSF46894">
    <property type="entry name" value="C-terminal effector domain of the bipartite response regulators"/>
    <property type="match status" value="1"/>
</dbReference>
<keyword evidence="11 14" id="KW-0010">Activator</keyword>
<dbReference type="InterPro" id="IPR036388">
    <property type="entry name" value="WH-like_DNA-bd_sf"/>
</dbReference>
<dbReference type="Pfam" id="PF08769">
    <property type="entry name" value="Spo0A_C"/>
    <property type="match status" value="1"/>
</dbReference>
<dbReference type="GO" id="GO:0003700">
    <property type="term" value="F:DNA-binding transcription factor activity"/>
    <property type="evidence" value="ECO:0007669"/>
    <property type="project" value="InterPro"/>
</dbReference>
<feature type="binding site" evidence="15">
    <location>
        <position position="56"/>
    </location>
    <ligand>
        <name>Ca(2+)</name>
        <dbReference type="ChEBI" id="CHEBI:29108"/>
    </ligand>
</feature>
<dbReference type="InterPro" id="IPR011006">
    <property type="entry name" value="CheY-like_superfamily"/>
</dbReference>
<keyword evidence="3 14" id="KW-0963">Cytoplasm</keyword>
<dbReference type="GO" id="GO:0003677">
    <property type="term" value="F:DNA binding"/>
    <property type="evidence" value="ECO:0007669"/>
    <property type="project" value="UniProtKB-KW"/>
</dbReference>
<evidence type="ECO:0000259" key="17">
    <source>
        <dbReference type="PROSITE" id="PS50110"/>
    </source>
</evidence>
<keyword evidence="4 14" id="KW-0678">Repressor</keyword>
<comment type="cofactor">
    <cofactor evidence="14 15">
        <name>Ca(2+)</name>
        <dbReference type="ChEBI" id="CHEBI:29108"/>
    </cofactor>
    <text evidence="14 15">Binds 1 Ca(2+) ion per subunit.</text>
</comment>
<evidence type="ECO:0000256" key="13">
    <source>
        <dbReference type="ARBA" id="ARBA00024867"/>
    </source>
</evidence>
<dbReference type="Proteomes" id="UP000260828">
    <property type="component" value="Unassembled WGS sequence"/>
</dbReference>
<sequence length="259" mass="28685">MKEKAKVLIAESAGEYCAKCASLLKTYGFEAVIVPRDGLAVVQMVGEMRPKVVLMDVFMPRLDAIGVMKSVREMNLGYEPRFMITSTFSNPMLENELITAGACYFFLMPFDPEVMVERVIKMAGMPSGASLPGSEAVAGSEPDLEVMVTEIIHQIGVPAHIKGYHYVRESIMLAVKTPEIINSVTKLLYPTVAKKYATTASRVERAIRHAIEVAWDRGDVDTLNSYFGYTIHNGRGKPTNSEFVAMIADKLRLRLKNAN</sequence>
<accession>A0A174PJJ0</accession>
<evidence type="ECO:0000256" key="16">
    <source>
        <dbReference type="PROSITE-ProRule" id="PRU00169"/>
    </source>
</evidence>
<dbReference type="EMBL" id="NFKP01000002">
    <property type="protein sequence ID" value="OUP71101.1"/>
    <property type="molecule type" value="Genomic_DNA"/>
</dbReference>
<name>A0A174PJJ0_9FIRM</name>
<dbReference type="GO" id="GO:0030435">
    <property type="term" value="P:sporulation resulting in formation of a cellular spore"/>
    <property type="evidence" value="ECO:0007669"/>
    <property type="project" value="UniProtKB-UniRule"/>
</dbReference>
<evidence type="ECO:0000256" key="12">
    <source>
        <dbReference type="ARBA" id="ARBA00023163"/>
    </source>
</evidence>
<protein>
    <recommendedName>
        <fullName evidence="2 14">Stage 0 sporulation protein A homolog</fullName>
    </recommendedName>
</protein>
<evidence type="ECO:0000256" key="15">
    <source>
        <dbReference type="PIRSR" id="PIRSR002937-1"/>
    </source>
</evidence>
<evidence type="ECO:0000256" key="5">
    <source>
        <dbReference type="ARBA" id="ARBA00022553"/>
    </source>
</evidence>
<dbReference type="GO" id="GO:0051606">
    <property type="term" value="P:detection of stimulus"/>
    <property type="evidence" value="ECO:0007669"/>
    <property type="project" value="UniProtKB-UniRule"/>
</dbReference>
<keyword evidence="10 14" id="KW-0238">DNA-binding</keyword>
<dbReference type="AlphaFoldDB" id="A0A174PJJ0"/>
<evidence type="ECO:0000256" key="2">
    <source>
        <dbReference type="ARBA" id="ARBA00018672"/>
    </source>
</evidence>
<organism evidence="18 21">
    <name type="scientific">Anaerotruncus colihominis</name>
    <dbReference type="NCBI Taxonomy" id="169435"/>
    <lineage>
        <taxon>Bacteria</taxon>
        <taxon>Bacillati</taxon>
        <taxon>Bacillota</taxon>
        <taxon>Clostridia</taxon>
        <taxon>Eubacteriales</taxon>
        <taxon>Oscillospiraceae</taxon>
        <taxon>Anaerotruncus</taxon>
    </lineage>
</organism>
<dbReference type="EMBL" id="CZBE01000007">
    <property type="protein sequence ID" value="CUP58970.1"/>
    <property type="molecule type" value="Genomic_DNA"/>
</dbReference>
<dbReference type="Proteomes" id="UP000095765">
    <property type="component" value="Unassembled WGS sequence"/>
</dbReference>
<comment type="function">
    <text evidence="13 14">May play the central regulatory role in sporulation. It may be an element of the effector pathway responsible for the activation of sporulation genes in response to nutritional stress. Spo0A may act in concert with spo0H (a sigma factor) to control the expression of some genes that are critical to the sporulation process.</text>
</comment>
<evidence type="ECO:0000256" key="6">
    <source>
        <dbReference type="ARBA" id="ARBA00022837"/>
    </source>
</evidence>
<keyword evidence="7 14" id="KW-0749">Sporulation</keyword>
<feature type="modified residue" description="4-aspartylphosphate" evidence="16">
    <location>
        <position position="56"/>
    </location>
</feature>
<evidence type="ECO:0000256" key="11">
    <source>
        <dbReference type="ARBA" id="ARBA00023159"/>
    </source>
</evidence>
<feature type="domain" description="Response regulatory" evidence="17">
    <location>
        <begin position="6"/>
        <end position="123"/>
    </location>
</feature>
<dbReference type="InterPro" id="IPR050595">
    <property type="entry name" value="Bact_response_regulator"/>
</dbReference>
<dbReference type="EMBL" id="QVME01000001">
    <property type="protein sequence ID" value="RGE69949.1"/>
    <property type="molecule type" value="Genomic_DNA"/>
</dbReference>
<dbReference type="Proteomes" id="UP000196386">
    <property type="component" value="Unassembled WGS sequence"/>
</dbReference>
<dbReference type="Gene3D" id="1.10.10.10">
    <property type="entry name" value="Winged helix-like DNA-binding domain superfamily/Winged helix DNA-binding domain"/>
    <property type="match status" value="1"/>
</dbReference>
<evidence type="ECO:0000313" key="21">
    <source>
        <dbReference type="Proteomes" id="UP000095765"/>
    </source>
</evidence>
<comment type="subcellular location">
    <subcellularLocation>
        <location evidence="1 14">Cytoplasm</location>
    </subcellularLocation>
</comment>
<dbReference type="SMART" id="SM00448">
    <property type="entry name" value="REC"/>
    <property type="match status" value="1"/>
</dbReference>
<evidence type="ECO:0000256" key="7">
    <source>
        <dbReference type="ARBA" id="ARBA00022969"/>
    </source>
</evidence>
<evidence type="ECO:0000313" key="22">
    <source>
        <dbReference type="Proteomes" id="UP000196386"/>
    </source>
</evidence>
<keyword evidence="8 14" id="KW-0902">Two-component regulatory system</keyword>
<keyword evidence="6 14" id="KW-0106">Calcium</keyword>
<dbReference type="GO" id="GO:0042173">
    <property type="term" value="P:regulation of sporulation resulting in formation of a cellular spore"/>
    <property type="evidence" value="ECO:0007669"/>
    <property type="project" value="InterPro"/>
</dbReference>
<dbReference type="RefSeq" id="WP_006877109.1">
    <property type="nucleotide sequence ID" value="NZ_CABIWA010000009.1"/>
</dbReference>
<reference evidence="22" key="2">
    <citation type="submission" date="2017-04" db="EMBL/GenBank/DDBJ databases">
        <title>Function of individual gut microbiota members based on whole genome sequencing of pure cultures obtained from chicken caecum.</title>
        <authorList>
            <person name="Medvecky M."/>
            <person name="Cejkova D."/>
            <person name="Polansky O."/>
            <person name="Karasova D."/>
            <person name="Kubasova T."/>
            <person name="Cizek A."/>
            <person name="Rychlik I."/>
        </authorList>
    </citation>
    <scope>NUCLEOTIDE SEQUENCE [LARGE SCALE GENOMIC DNA]</scope>
    <source>
        <strain evidence="22">An175</strain>
    </source>
</reference>
<dbReference type="NCBIfam" id="TIGR02875">
    <property type="entry name" value="spore_0_A"/>
    <property type="match status" value="1"/>
</dbReference>
<dbReference type="InterPro" id="IPR014879">
    <property type="entry name" value="Spo0A_C"/>
</dbReference>
<reference evidence="18 21" key="1">
    <citation type="submission" date="2015-09" db="EMBL/GenBank/DDBJ databases">
        <authorList>
            <consortium name="Pathogen Informatics"/>
        </authorList>
    </citation>
    <scope>NUCLEOTIDE SEQUENCE [LARGE SCALE GENOMIC DNA]</scope>
    <source>
        <strain evidence="18 21">2789STDY5834939</strain>
    </source>
</reference>
<keyword evidence="14 15" id="KW-0479">Metal-binding</keyword>
<dbReference type="InterPro" id="IPR001789">
    <property type="entry name" value="Sig_transdc_resp-reg_receiver"/>
</dbReference>
<evidence type="ECO:0000256" key="14">
    <source>
        <dbReference type="PIRNR" id="PIRNR002937"/>
    </source>
</evidence>
<evidence type="ECO:0000256" key="8">
    <source>
        <dbReference type="ARBA" id="ARBA00023012"/>
    </source>
</evidence>
<dbReference type="SUPFAM" id="SSF52172">
    <property type="entry name" value="CheY-like"/>
    <property type="match status" value="1"/>
</dbReference>
<reference evidence="19" key="3">
    <citation type="journal article" date="2018" name="BMC Genomics">
        <title>Whole genome sequencing and function prediction of 133 gut anaerobes isolated from chicken caecum in pure cultures.</title>
        <authorList>
            <person name="Medvecky M."/>
            <person name="Cejkova D."/>
            <person name="Polansky O."/>
            <person name="Karasova D."/>
            <person name="Kubasova T."/>
            <person name="Cizek A."/>
            <person name="Rychlik I."/>
        </authorList>
    </citation>
    <scope>NUCLEOTIDE SEQUENCE</scope>
    <source>
        <strain evidence="19">An175</strain>
    </source>
</reference>